<dbReference type="Gene3D" id="2.40.170.20">
    <property type="entry name" value="TonB-dependent receptor, beta-barrel domain"/>
    <property type="match status" value="1"/>
</dbReference>
<dbReference type="InterPro" id="IPR023996">
    <property type="entry name" value="TonB-dep_OMP_SusC/RagA"/>
</dbReference>
<keyword evidence="10" id="KW-1185">Reference proteome</keyword>
<dbReference type="NCBIfam" id="TIGR04057">
    <property type="entry name" value="SusC_RagA_signa"/>
    <property type="match status" value="1"/>
</dbReference>
<dbReference type="SUPFAM" id="SSF49464">
    <property type="entry name" value="Carboxypeptidase regulatory domain-like"/>
    <property type="match status" value="1"/>
</dbReference>
<evidence type="ECO:0000256" key="3">
    <source>
        <dbReference type="ARBA" id="ARBA00022452"/>
    </source>
</evidence>
<reference evidence="10" key="1">
    <citation type="submission" date="2017-09" db="EMBL/GenBank/DDBJ databases">
        <authorList>
            <person name="Varghese N."/>
            <person name="Submissions S."/>
        </authorList>
    </citation>
    <scope>NUCLEOTIDE SEQUENCE [LARGE SCALE GENOMIC DNA]</scope>
    <source>
        <strain evidence="10">DSM 25885</strain>
    </source>
</reference>
<sequence length="1018" mass="112275">MKKLPICTYRISLYLVFYLLFSPWLTKMVLASPPTKDAVMLRHGTFQYAIMGVVTDTGGEPLMGVTVQVASSKRGAITDFDGSFRIQASTDDNLIFSALGYKTQTVPISGRKQINVQLEEDVTQLDEVVLNAGYYTVSEKERTGNIATIKAKTMEKQPVGNPLAAMQGHLSGVNIVQTTGVPGGGFEIEIRGRNFINGVSDPLFIVDGVPFGSQSLAASRVSSEIIGAGISPLNAINPNDIASIEVLKDADATAIYGSRAANGVVLITTKKGRSGKTRFDAHLSTSLGKVSHFLDLMNTQQYLEIRREGIANDGLADLLENPALDFFWPDIKSWDNDHYTDWQEELIGGTAYRNNAQLSVSGGSGQTRFLVSGSYQKETTVFPGDAKYGKANIHSNIGHRSTNGRFKVNFSTSYAHEDNKLPGADFTGKAYSLEPNAPAPYDEEGNLNWENNSWDNPYAALEEKFGAVSNTLISNALVSYKVRPNLELRSSMGFTNYRLDTHRAMPSSARNPSFGLTPQNYSNLTTNASQRNSWIVEPQLNWKKRWNKFSLDVLLGTSFQQETTQQTVVRGRGFPNNGLIHNLAAAETLEIISDVDGEYRYSAVFGRINLNLSGRYILNLTGRRDGSSRFGPGKQFGNFGAVGLAWLFSEEPIFGEGSFLSFGKLRASYGTTGSDNIGDYRFLDTYTVSGDEYDGTTILEPTGIFNPQFGWESNRKLEAALELGFFNDRLLINTSWYRNRSSNQLVGIPLAATTGFSELTGNFDAVVENSGLEVDLRSDNVRSKGFQWATNFNLTVPKNKLVAFDGLESSTFSNRYIIGQPLTIVKLYHTLGVDPETGIYQFEDYDGNGDISSSGDLEWVEDLAPKFYGGLGNSVSLGNLTLDVFFQFKKQKAYNTLRFAATPGFKGNVPVELFDRWREPGDENPIQRASSGFTPVEDQGTYQQRSNAAVSDASFIRLRNVSLNYKVPTFDNGPDVNVYLQGQNLWTLTDYTGPDPERPNNTRLPPLRQLTLGLQISF</sequence>
<dbReference type="Pfam" id="PF07715">
    <property type="entry name" value="Plug"/>
    <property type="match status" value="1"/>
</dbReference>
<dbReference type="NCBIfam" id="TIGR04056">
    <property type="entry name" value="OMP_RagA_SusC"/>
    <property type="match status" value="1"/>
</dbReference>
<evidence type="ECO:0000256" key="4">
    <source>
        <dbReference type="ARBA" id="ARBA00022692"/>
    </source>
</evidence>
<comment type="subcellular location">
    <subcellularLocation>
        <location evidence="1 7">Cell outer membrane</location>
        <topology evidence="1 7">Multi-pass membrane protein</topology>
    </subcellularLocation>
</comment>
<evidence type="ECO:0000256" key="1">
    <source>
        <dbReference type="ARBA" id="ARBA00004571"/>
    </source>
</evidence>
<dbReference type="InterPro" id="IPR036942">
    <property type="entry name" value="Beta-barrel_TonB_sf"/>
</dbReference>
<dbReference type="PROSITE" id="PS52016">
    <property type="entry name" value="TONB_DEPENDENT_REC_3"/>
    <property type="match status" value="1"/>
</dbReference>
<gene>
    <name evidence="9" type="ORF">SAMN06265377_3566</name>
</gene>
<dbReference type="InterPro" id="IPR008969">
    <property type="entry name" value="CarboxyPept-like_regulatory"/>
</dbReference>
<keyword evidence="3 7" id="KW-1134">Transmembrane beta strand</keyword>
<evidence type="ECO:0000313" key="9">
    <source>
        <dbReference type="EMBL" id="SNZ01724.1"/>
    </source>
</evidence>
<dbReference type="Pfam" id="PF13715">
    <property type="entry name" value="CarbopepD_reg_2"/>
    <property type="match status" value="1"/>
</dbReference>
<organism evidence="9 10">
    <name type="scientific">Flagellimonas pacifica</name>
    <dbReference type="NCBI Taxonomy" id="1247520"/>
    <lineage>
        <taxon>Bacteria</taxon>
        <taxon>Pseudomonadati</taxon>
        <taxon>Bacteroidota</taxon>
        <taxon>Flavobacteriia</taxon>
        <taxon>Flavobacteriales</taxon>
        <taxon>Flavobacteriaceae</taxon>
        <taxon>Flagellimonas</taxon>
    </lineage>
</organism>
<dbReference type="SUPFAM" id="SSF56935">
    <property type="entry name" value="Porins"/>
    <property type="match status" value="1"/>
</dbReference>
<feature type="domain" description="TonB-dependent receptor plug" evidence="8">
    <location>
        <begin position="140"/>
        <end position="264"/>
    </location>
</feature>
<dbReference type="Gene3D" id="2.170.130.10">
    <property type="entry name" value="TonB-dependent receptor, plug domain"/>
    <property type="match status" value="1"/>
</dbReference>
<keyword evidence="2 7" id="KW-0813">Transport</keyword>
<protein>
    <submittedName>
        <fullName evidence="9">TonB-linked outer membrane protein, SusC/RagA family</fullName>
    </submittedName>
</protein>
<dbReference type="Gene3D" id="2.60.40.1120">
    <property type="entry name" value="Carboxypeptidase-like, regulatory domain"/>
    <property type="match status" value="1"/>
</dbReference>
<evidence type="ECO:0000256" key="6">
    <source>
        <dbReference type="ARBA" id="ARBA00023237"/>
    </source>
</evidence>
<dbReference type="InterPro" id="IPR023997">
    <property type="entry name" value="TonB-dep_OMP_SusC/RagA_CS"/>
</dbReference>
<evidence type="ECO:0000259" key="8">
    <source>
        <dbReference type="Pfam" id="PF07715"/>
    </source>
</evidence>
<evidence type="ECO:0000256" key="7">
    <source>
        <dbReference type="PROSITE-ProRule" id="PRU01360"/>
    </source>
</evidence>
<evidence type="ECO:0000256" key="2">
    <source>
        <dbReference type="ARBA" id="ARBA00022448"/>
    </source>
</evidence>
<comment type="similarity">
    <text evidence="7">Belongs to the TonB-dependent receptor family.</text>
</comment>
<dbReference type="InterPro" id="IPR039426">
    <property type="entry name" value="TonB-dep_rcpt-like"/>
</dbReference>
<dbReference type="Proteomes" id="UP000219048">
    <property type="component" value="Unassembled WGS sequence"/>
</dbReference>
<dbReference type="InterPro" id="IPR037066">
    <property type="entry name" value="Plug_dom_sf"/>
</dbReference>
<keyword evidence="5 7" id="KW-0472">Membrane</keyword>
<dbReference type="GO" id="GO:0009279">
    <property type="term" value="C:cell outer membrane"/>
    <property type="evidence" value="ECO:0007669"/>
    <property type="project" value="UniProtKB-SubCell"/>
</dbReference>
<proteinExistence type="inferred from homology"/>
<accession>A0A285MX21</accession>
<dbReference type="AlphaFoldDB" id="A0A285MX21"/>
<evidence type="ECO:0000313" key="10">
    <source>
        <dbReference type="Proteomes" id="UP000219048"/>
    </source>
</evidence>
<dbReference type="EMBL" id="OBEH01000007">
    <property type="protein sequence ID" value="SNZ01724.1"/>
    <property type="molecule type" value="Genomic_DNA"/>
</dbReference>
<dbReference type="InterPro" id="IPR012910">
    <property type="entry name" value="Plug_dom"/>
</dbReference>
<evidence type="ECO:0000256" key="5">
    <source>
        <dbReference type="ARBA" id="ARBA00023136"/>
    </source>
</evidence>
<keyword evidence="6 7" id="KW-0998">Cell outer membrane</keyword>
<keyword evidence="4 7" id="KW-0812">Transmembrane</keyword>
<dbReference type="RefSeq" id="WP_243397014.1">
    <property type="nucleotide sequence ID" value="NZ_OBEH01000007.1"/>
</dbReference>
<name>A0A285MX21_9FLAO</name>